<evidence type="ECO:0000256" key="7">
    <source>
        <dbReference type="PROSITE-ProRule" id="PRU01373"/>
    </source>
</evidence>
<keyword evidence="8" id="KW-0732">Signal</keyword>
<dbReference type="PANTHER" id="PTHR41533:SF1">
    <property type="entry name" value="L,D-TRANSPEPTIDASE YCBB-RELATED"/>
    <property type="match status" value="1"/>
</dbReference>
<dbReference type="EMBL" id="UGTA01000001">
    <property type="protein sequence ID" value="SUB59375.1"/>
    <property type="molecule type" value="Genomic_DNA"/>
</dbReference>
<keyword evidence="6 7" id="KW-0961">Cell wall biogenesis/degradation</keyword>
<comment type="similarity">
    <text evidence="2">Belongs to the YkuD family.</text>
</comment>
<dbReference type="Gene3D" id="2.40.440.10">
    <property type="entry name" value="L,D-transpeptidase catalytic domain-like"/>
    <property type="match status" value="1"/>
</dbReference>
<dbReference type="GO" id="GO:0004180">
    <property type="term" value="F:carboxypeptidase activity"/>
    <property type="evidence" value="ECO:0007669"/>
    <property type="project" value="UniProtKB-ARBA"/>
</dbReference>
<dbReference type="PANTHER" id="PTHR41533">
    <property type="entry name" value="L,D-TRANSPEPTIDASE HI_1667-RELATED"/>
    <property type="match status" value="1"/>
</dbReference>
<dbReference type="Pfam" id="PF20142">
    <property type="entry name" value="Scaffold"/>
    <property type="match status" value="1"/>
</dbReference>
<comment type="pathway">
    <text evidence="1 7">Cell wall biogenesis; peptidoglycan biosynthesis.</text>
</comment>
<evidence type="ECO:0000256" key="5">
    <source>
        <dbReference type="ARBA" id="ARBA00022984"/>
    </source>
</evidence>
<gene>
    <name evidence="10" type="ORF">NCTC12872_01359</name>
</gene>
<reference evidence="10 11" key="1">
    <citation type="submission" date="2018-06" db="EMBL/GenBank/DDBJ databases">
        <authorList>
            <consortium name="Pathogen Informatics"/>
            <person name="Doyle S."/>
        </authorList>
    </citation>
    <scope>NUCLEOTIDE SEQUENCE [LARGE SCALE GENOMIC DNA]</scope>
    <source>
        <strain evidence="10 11">NCTC12872</strain>
    </source>
</reference>
<dbReference type="Pfam" id="PF03734">
    <property type="entry name" value="YkuD"/>
    <property type="match status" value="1"/>
</dbReference>
<organism evidence="10 11">
    <name type="scientific">Phocoenobacter uteri</name>
    <dbReference type="NCBI Taxonomy" id="146806"/>
    <lineage>
        <taxon>Bacteria</taxon>
        <taxon>Pseudomonadati</taxon>
        <taxon>Pseudomonadota</taxon>
        <taxon>Gammaproteobacteria</taxon>
        <taxon>Pasteurellales</taxon>
        <taxon>Pasteurellaceae</taxon>
        <taxon>Phocoenobacter</taxon>
    </lineage>
</organism>
<keyword evidence="3" id="KW-0808">Transferase</keyword>
<feature type="active site" description="Proton donor/acceptor" evidence="7">
    <location>
        <position position="375"/>
    </location>
</feature>
<evidence type="ECO:0000313" key="10">
    <source>
        <dbReference type="EMBL" id="SUB59375.1"/>
    </source>
</evidence>
<dbReference type="UniPathway" id="UPA00219"/>
<dbReference type="OrthoDB" id="9778545at2"/>
<evidence type="ECO:0000256" key="3">
    <source>
        <dbReference type="ARBA" id="ARBA00022679"/>
    </source>
</evidence>
<evidence type="ECO:0000256" key="4">
    <source>
        <dbReference type="ARBA" id="ARBA00022960"/>
    </source>
</evidence>
<feature type="chain" id="PRO_5016837482" evidence="8">
    <location>
        <begin position="24"/>
        <end position="479"/>
    </location>
</feature>
<dbReference type="InterPro" id="IPR045380">
    <property type="entry name" value="LD_TPept_scaffold_dom"/>
</dbReference>
<keyword evidence="4 7" id="KW-0133">Cell shape</keyword>
<dbReference type="CDD" id="cd16913">
    <property type="entry name" value="YkuD_like"/>
    <property type="match status" value="1"/>
</dbReference>
<evidence type="ECO:0000313" key="11">
    <source>
        <dbReference type="Proteomes" id="UP000255417"/>
    </source>
</evidence>
<dbReference type="AlphaFoldDB" id="A0A379CCC5"/>
<keyword evidence="5 7" id="KW-0573">Peptidoglycan synthesis</keyword>
<keyword evidence="11" id="KW-1185">Reference proteome</keyword>
<dbReference type="GO" id="GO:0008360">
    <property type="term" value="P:regulation of cell shape"/>
    <property type="evidence" value="ECO:0007669"/>
    <property type="project" value="UniProtKB-UniRule"/>
</dbReference>
<dbReference type="InterPro" id="IPR052905">
    <property type="entry name" value="LD-transpeptidase_YkuD-like"/>
</dbReference>
<proteinExistence type="inferred from homology"/>
<protein>
    <submittedName>
        <fullName evidence="10">Murein L,D-transpeptidase</fullName>
    </submittedName>
</protein>
<dbReference type="InterPro" id="IPR038063">
    <property type="entry name" value="Transpep_catalytic_dom"/>
</dbReference>
<name>A0A379CCC5_9PAST</name>
<evidence type="ECO:0000256" key="8">
    <source>
        <dbReference type="SAM" id="SignalP"/>
    </source>
</evidence>
<evidence type="ECO:0000256" key="2">
    <source>
        <dbReference type="ARBA" id="ARBA00005992"/>
    </source>
</evidence>
<dbReference type="GO" id="GO:0016740">
    <property type="term" value="F:transferase activity"/>
    <property type="evidence" value="ECO:0007669"/>
    <property type="project" value="UniProtKB-KW"/>
</dbReference>
<evidence type="ECO:0000256" key="1">
    <source>
        <dbReference type="ARBA" id="ARBA00004752"/>
    </source>
</evidence>
<dbReference type="Proteomes" id="UP000255417">
    <property type="component" value="Unassembled WGS sequence"/>
</dbReference>
<feature type="active site" description="Nucleophile" evidence="7">
    <location>
        <position position="394"/>
    </location>
</feature>
<dbReference type="GO" id="GO:0071555">
    <property type="term" value="P:cell wall organization"/>
    <property type="evidence" value="ECO:0007669"/>
    <property type="project" value="UniProtKB-UniRule"/>
</dbReference>
<accession>A0A379CCC5</accession>
<evidence type="ECO:0000259" key="9">
    <source>
        <dbReference type="PROSITE" id="PS52029"/>
    </source>
</evidence>
<dbReference type="PROSITE" id="PS52029">
    <property type="entry name" value="LD_TPASE"/>
    <property type="match status" value="1"/>
</dbReference>
<sequence length="479" mass="54347">MKKTVLVILFSWVSSMMALPSYAKNGDNVLATLSLKAQQRHTQQEVEKLRGFMQNPKLLLQAEKLLLQNVPRHQLQSFDSLKKLYILANFKSIWSDPALVNLFMQDYAIFVASGVSKRSLSTLNHILASQKGSAKRDILLSDAFLDYYYFNKNLKKNINTWLYAPFDYQPSSIKEVDLIAWMNAINSNYGESFLKKFIPIDNAIYLATANKVLSGTLGPKNEQKLALNAQRLRVIPNFTNGLYVNIPTYQLNYFKNGQLALHSVVVVGKKKRPTPVLFSQLSDVVVNPPWTVPPTILEKDVIPKYAKNVGYGAKKGFTVLNYAGKKVDPSSIDWESYKGENAKKFPYMIRQKAGKTAALGRYKFNMPSAEAIFLHDTPHKSVFKRKKRALSSGCVRVEKASELGKILLTEAGWSQEKHNQVYKSEETAYVKIRSANPVYLYYVTSWVEKGKVNTVSDIYNLDPKFSTNSLDWKSLKMAF</sequence>
<feature type="signal peptide" evidence="8">
    <location>
        <begin position="1"/>
        <end position="23"/>
    </location>
</feature>
<dbReference type="RefSeq" id="WP_115315857.1">
    <property type="nucleotide sequence ID" value="NZ_LWIF01000001.1"/>
</dbReference>
<feature type="domain" description="L,D-TPase catalytic" evidence="9">
    <location>
        <begin position="240"/>
        <end position="422"/>
    </location>
</feature>
<dbReference type="InterPro" id="IPR005490">
    <property type="entry name" value="LD_TPept_cat_dom"/>
</dbReference>
<dbReference type="SUPFAM" id="SSF141523">
    <property type="entry name" value="L,D-transpeptidase catalytic domain-like"/>
    <property type="match status" value="1"/>
</dbReference>
<dbReference type="GO" id="GO:0009252">
    <property type="term" value="P:peptidoglycan biosynthetic process"/>
    <property type="evidence" value="ECO:0007669"/>
    <property type="project" value="UniProtKB-UniPathway"/>
</dbReference>
<evidence type="ECO:0000256" key="6">
    <source>
        <dbReference type="ARBA" id="ARBA00023316"/>
    </source>
</evidence>